<reference evidence="3 4" key="1">
    <citation type="submission" date="2015-07" db="EMBL/GenBank/DDBJ databases">
        <authorList>
            <person name="Noorani M."/>
        </authorList>
    </citation>
    <scope>NUCLEOTIDE SEQUENCE [LARGE SCALE GENOMIC DNA]</scope>
    <source>
        <strain evidence="3 4">CECT 7802</strain>
    </source>
</reference>
<proteinExistence type="predicted"/>
<evidence type="ECO:0000313" key="3">
    <source>
        <dbReference type="EMBL" id="CTQ49527.1"/>
    </source>
</evidence>
<feature type="region of interest" description="Disordered" evidence="1">
    <location>
        <begin position="305"/>
        <end position="328"/>
    </location>
</feature>
<organism evidence="3 4">
    <name type="scientific">Jannaschia donghaensis</name>
    <dbReference type="NCBI Taxonomy" id="420998"/>
    <lineage>
        <taxon>Bacteria</taxon>
        <taxon>Pseudomonadati</taxon>
        <taxon>Pseudomonadota</taxon>
        <taxon>Alphaproteobacteria</taxon>
        <taxon>Rhodobacterales</taxon>
        <taxon>Roseobacteraceae</taxon>
        <taxon>Jannaschia</taxon>
    </lineage>
</organism>
<dbReference type="Pfam" id="PF02120">
    <property type="entry name" value="Flg_hook"/>
    <property type="match status" value="1"/>
</dbReference>
<keyword evidence="4" id="KW-1185">Reference proteome</keyword>
<feature type="region of interest" description="Disordered" evidence="1">
    <location>
        <begin position="148"/>
        <end position="180"/>
    </location>
</feature>
<keyword evidence="3" id="KW-0969">Cilium</keyword>
<name>A0A0M6YJS6_9RHOB</name>
<keyword evidence="3" id="KW-0282">Flagellum</keyword>
<dbReference type="EMBL" id="CXSU01000011">
    <property type="protein sequence ID" value="CTQ49527.1"/>
    <property type="molecule type" value="Genomic_DNA"/>
</dbReference>
<feature type="region of interest" description="Disordered" evidence="1">
    <location>
        <begin position="1"/>
        <end position="38"/>
    </location>
</feature>
<gene>
    <name evidence="3" type="ORF">JDO7802_01541</name>
</gene>
<feature type="region of interest" description="Disordered" evidence="1">
    <location>
        <begin position="239"/>
        <end position="269"/>
    </location>
</feature>
<dbReference type="RefSeq" id="WP_055084179.1">
    <property type="nucleotide sequence ID" value="NZ_CXSU01000011.1"/>
</dbReference>
<feature type="compositionally biased region" description="Polar residues" evidence="1">
    <location>
        <begin position="158"/>
        <end position="173"/>
    </location>
</feature>
<feature type="region of interest" description="Disordered" evidence="1">
    <location>
        <begin position="424"/>
        <end position="483"/>
    </location>
</feature>
<protein>
    <submittedName>
        <fullName evidence="3">Flagellar hook-length control protein FliK</fullName>
    </submittedName>
</protein>
<dbReference type="Proteomes" id="UP000049222">
    <property type="component" value="Unassembled WGS sequence"/>
</dbReference>
<dbReference type="CDD" id="cd17470">
    <property type="entry name" value="T3SS_Flik_C"/>
    <property type="match status" value="1"/>
</dbReference>
<sequence length="483" mass="50515">MMQKFVPEQTEGTQGDTDEQKTIGGTPVADYEPADLSSPDEMEMQNIFGVTAWLTQALAEADGLMAAQTNASTPPVPVEVSPADQTVLLQITALPPDIRSAMPSDAVRTETAGTIGTGPERPVAASGSAPVQTVVPGALHPSIDLVSTAERTGDRDPTSVSAASIEASKQTAPLQPIGPSPLGPTLPGPDLMQAQQVAAESIVMAGDRKTLRLSAAEGGPQGTIVKPGTFDDAILQAPKGDTQAVPPRSRPGLTAGTNRGTTSTRDMQPISDGASIEAKFGPSLRAERDVAIPVQKNGLSFHREFDVGTPETTPSVEQPASGRDRVDRPIPLPQVQATVAERAAQMMQQAQSDAGPRAQPLGPRTAEIELAPAELGKIRLILQTGERGLHLAVSVERPEMVEVVRRHLDGLHRSLLAEGVTLDGLDIGTGRDRSSGSDYASDSSPKENDSDSVKGADADDPRNPPPVTSGRAQARDGRLDLSF</sequence>
<dbReference type="STRING" id="420998.JDO7802_01541"/>
<evidence type="ECO:0000256" key="1">
    <source>
        <dbReference type="SAM" id="MobiDB-lite"/>
    </source>
</evidence>
<accession>A0A0M6YJS6</accession>
<feature type="domain" description="Flagellar hook-length control protein-like C-terminal" evidence="2">
    <location>
        <begin position="362"/>
        <end position="433"/>
    </location>
</feature>
<dbReference type="AlphaFoldDB" id="A0A0M6YJS6"/>
<dbReference type="Gene3D" id="3.30.750.140">
    <property type="match status" value="1"/>
</dbReference>
<feature type="compositionally biased region" description="Polar residues" evidence="1">
    <location>
        <begin position="255"/>
        <end position="266"/>
    </location>
</feature>
<feature type="compositionally biased region" description="Basic and acidic residues" evidence="1">
    <location>
        <begin position="444"/>
        <end position="462"/>
    </location>
</feature>
<dbReference type="InterPro" id="IPR038610">
    <property type="entry name" value="FliK-like_C_sf"/>
</dbReference>
<evidence type="ECO:0000259" key="2">
    <source>
        <dbReference type="Pfam" id="PF02120"/>
    </source>
</evidence>
<keyword evidence="3" id="KW-0966">Cell projection</keyword>
<dbReference type="InterPro" id="IPR021136">
    <property type="entry name" value="Flagellar_hook_control-like_C"/>
</dbReference>
<feature type="compositionally biased region" description="Basic and acidic residues" evidence="1">
    <location>
        <begin position="473"/>
        <end position="483"/>
    </location>
</feature>
<evidence type="ECO:0000313" key="4">
    <source>
        <dbReference type="Proteomes" id="UP000049222"/>
    </source>
</evidence>